<evidence type="ECO:0008006" key="4">
    <source>
        <dbReference type="Google" id="ProtNLM"/>
    </source>
</evidence>
<dbReference type="InterPro" id="IPR036396">
    <property type="entry name" value="Cyt_P450_sf"/>
</dbReference>
<dbReference type="AlphaFoldDB" id="A0A833SWV3"/>
<evidence type="ECO:0000313" key="3">
    <source>
        <dbReference type="Proteomes" id="UP000602510"/>
    </source>
</evidence>
<dbReference type="SUPFAM" id="SSF48264">
    <property type="entry name" value="Cytochrome P450"/>
    <property type="match status" value="1"/>
</dbReference>
<dbReference type="Proteomes" id="UP000704712">
    <property type="component" value="Unassembled WGS sequence"/>
</dbReference>
<organism evidence="1 3">
    <name type="scientific">Phytophthora infestans</name>
    <name type="common">Potato late blight agent</name>
    <name type="synonym">Botrytis infestans</name>
    <dbReference type="NCBI Taxonomy" id="4787"/>
    <lineage>
        <taxon>Eukaryota</taxon>
        <taxon>Sar</taxon>
        <taxon>Stramenopiles</taxon>
        <taxon>Oomycota</taxon>
        <taxon>Peronosporomycetes</taxon>
        <taxon>Peronosporales</taxon>
        <taxon>Peronosporaceae</taxon>
        <taxon>Phytophthora</taxon>
    </lineage>
</organism>
<dbReference type="GO" id="GO:0020037">
    <property type="term" value="F:heme binding"/>
    <property type="evidence" value="ECO:0007669"/>
    <property type="project" value="InterPro"/>
</dbReference>
<evidence type="ECO:0000313" key="1">
    <source>
        <dbReference type="EMBL" id="KAF4042017.1"/>
    </source>
</evidence>
<keyword evidence="3" id="KW-1185">Reference proteome</keyword>
<name>A0A833SWV3_PHYIN</name>
<dbReference type="Gene3D" id="1.10.630.10">
    <property type="entry name" value="Cytochrome P450"/>
    <property type="match status" value="1"/>
</dbReference>
<dbReference type="EMBL" id="WSZM01000109">
    <property type="protein sequence ID" value="KAF4042017.1"/>
    <property type="molecule type" value="Genomic_DNA"/>
</dbReference>
<proteinExistence type="predicted"/>
<dbReference type="EMBL" id="JAACNO010001551">
    <property type="protein sequence ID" value="KAF4139670.1"/>
    <property type="molecule type" value="Genomic_DNA"/>
</dbReference>
<gene>
    <name evidence="1" type="ORF">GN244_ATG05741</name>
    <name evidence="2" type="ORF">GN958_ATG11155</name>
</gene>
<dbReference type="GO" id="GO:0005506">
    <property type="term" value="F:iron ion binding"/>
    <property type="evidence" value="ECO:0007669"/>
    <property type="project" value="InterPro"/>
</dbReference>
<dbReference type="GO" id="GO:0004497">
    <property type="term" value="F:monooxygenase activity"/>
    <property type="evidence" value="ECO:0007669"/>
    <property type="project" value="InterPro"/>
</dbReference>
<sequence length="125" mass="14244">MESPFLLLSPFAVAWLLATVSTALHRKLRIARGLAPHSGPPGVFLLGCMHAYAKNINRIYNFLEDLLKQYGGRMRMPWHLFSIYITGPKDVQHILSTNVNNYVKPTTPSLDIHPFKNESLRSWKV</sequence>
<evidence type="ECO:0000313" key="2">
    <source>
        <dbReference type="EMBL" id="KAF4139670.1"/>
    </source>
</evidence>
<dbReference type="GO" id="GO:0016705">
    <property type="term" value="F:oxidoreductase activity, acting on paired donors, with incorporation or reduction of molecular oxygen"/>
    <property type="evidence" value="ECO:0007669"/>
    <property type="project" value="InterPro"/>
</dbReference>
<dbReference type="Proteomes" id="UP000602510">
    <property type="component" value="Unassembled WGS sequence"/>
</dbReference>
<accession>A0A833SWV3</accession>
<protein>
    <recommendedName>
        <fullName evidence="4">Cytochrome P450</fullName>
    </recommendedName>
</protein>
<reference evidence="1" key="1">
    <citation type="submission" date="2020-04" db="EMBL/GenBank/DDBJ databases">
        <title>Hybrid Assembly of Korean Phytophthora infestans isolates.</title>
        <authorList>
            <person name="Prokchorchik M."/>
            <person name="Lee Y."/>
            <person name="Seo J."/>
            <person name="Cho J.-H."/>
            <person name="Park Y.-E."/>
            <person name="Jang D.-C."/>
            <person name="Im J.-S."/>
            <person name="Choi J.-G."/>
            <person name="Park H.-J."/>
            <person name="Lee G.-B."/>
            <person name="Lee Y.-G."/>
            <person name="Hong S.-Y."/>
            <person name="Cho K."/>
            <person name="Sohn K.H."/>
        </authorList>
    </citation>
    <scope>NUCLEOTIDE SEQUENCE</scope>
    <source>
        <strain evidence="1">KR_1_A1</strain>
        <strain evidence="2">KR_2_A2</strain>
    </source>
</reference>
<comment type="caution">
    <text evidence="1">The sequence shown here is derived from an EMBL/GenBank/DDBJ whole genome shotgun (WGS) entry which is preliminary data.</text>
</comment>